<protein>
    <submittedName>
        <fullName evidence="1">Uncharacterized protein</fullName>
    </submittedName>
</protein>
<sequence length="196" mass="22805">MWCESPSTSVAALEASSSALATDVAALEMCKYSGVNVPKMKGRNNLMLWMNCFEAVIKETKDEDEKLRLLKIALTDAEAEYKELAESWDPTKKFKDAWKQVNEWAKRDVKAIRQERIVELMLPRDDIVLHPRQRKLRVEALVADEDLQKLIFFASLKEKEKIMVQREFINGSLDDMSNILNARWLERRPEYRDNIA</sequence>
<dbReference type="Proteomes" id="UP001626550">
    <property type="component" value="Unassembled WGS sequence"/>
</dbReference>
<name>A0ABD2PJU2_9PLAT</name>
<feature type="non-terminal residue" evidence="1">
    <location>
        <position position="196"/>
    </location>
</feature>
<proteinExistence type="predicted"/>
<accession>A0ABD2PJU2</accession>
<gene>
    <name evidence="1" type="ORF">Ciccas_014187</name>
</gene>
<keyword evidence="2" id="KW-1185">Reference proteome</keyword>
<organism evidence="1 2">
    <name type="scientific">Cichlidogyrus casuarinus</name>
    <dbReference type="NCBI Taxonomy" id="1844966"/>
    <lineage>
        <taxon>Eukaryota</taxon>
        <taxon>Metazoa</taxon>
        <taxon>Spiralia</taxon>
        <taxon>Lophotrochozoa</taxon>
        <taxon>Platyhelminthes</taxon>
        <taxon>Monogenea</taxon>
        <taxon>Monopisthocotylea</taxon>
        <taxon>Dactylogyridea</taxon>
        <taxon>Ancyrocephalidae</taxon>
        <taxon>Cichlidogyrus</taxon>
    </lineage>
</organism>
<evidence type="ECO:0000313" key="2">
    <source>
        <dbReference type="Proteomes" id="UP001626550"/>
    </source>
</evidence>
<dbReference type="AlphaFoldDB" id="A0ABD2PJU2"/>
<evidence type="ECO:0000313" key="1">
    <source>
        <dbReference type="EMBL" id="KAL3307303.1"/>
    </source>
</evidence>
<dbReference type="EMBL" id="JBJKFK010007723">
    <property type="protein sequence ID" value="KAL3307303.1"/>
    <property type="molecule type" value="Genomic_DNA"/>
</dbReference>
<reference evidence="1 2" key="1">
    <citation type="submission" date="2024-11" db="EMBL/GenBank/DDBJ databases">
        <title>Adaptive evolution of stress response genes in parasites aligns with host niche diversity.</title>
        <authorList>
            <person name="Hahn C."/>
            <person name="Resl P."/>
        </authorList>
    </citation>
    <scope>NUCLEOTIDE SEQUENCE [LARGE SCALE GENOMIC DNA]</scope>
    <source>
        <strain evidence="1">EGGRZ-B1_66</strain>
        <tissue evidence="1">Body</tissue>
    </source>
</reference>
<comment type="caution">
    <text evidence="1">The sequence shown here is derived from an EMBL/GenBank/DDBJ whole genome shotgun (WGS) entry which is preliminary data.</text>
</comment>